<dbReference type="EMBL" id="RBNI01000787">
    <property type="protein sequence ID" value="RUP51342.1"/>
    <property type="molecule type" value="Genomic_DNA"/>
</dbReference>
<feature type="zinc finger region" description="C3H1-type" evidence="4">
    <location>
        <begin position="281"/>
        <end position="309"/>
    </location>
</feature>
<feature type="domain" description="C3H1-type" evidence="6">
    <location>
        <begin position="281"/>
        <end position="309"/>
    </location>
</feature>
<feature type="compositionally biased region" description="Polar residues" evidence="5">
    <location>
        <begin position="83"/>
        <end position="98"/>
    </location>
</feature>
<evidence type="ECO:0000256" key="4">
    <source>
        <dbReference type="PROSITE-ProRule" id="PRU00723"/>
    </source>
</evidence>
<dbReference type="PANTHER" id="PTHR46156">
    <property type="entry name" value="CCCH ZINGC FINGER"/>
    <property type="match status" value="1"/>
</dbReference>
<accession>A0A433DKB9</accession>
<dbReference type="PROSITE" id="PS50103">
    <property type="entry name" value="ZF_C3H1"/>
    <property type="match status" value="3"/>
</dbReference>
<evidence type="ECO:0000256" key="3">
    <source>
        <dbReference type="ARBA" id="ARBA00022833"/>
    </source>
</evidence>
<dbReference type="Gene3D" id="4.10.1000.10">
    <property type="entry name" value="Zinc finger, CCCH-type"/>
    <property type="match status" value="2"/>
</dbReference>
<dbReference type="SMART" id="SM00356">
    <property type="entry name" value="ZnF_C3H1"/>
    <property type="match status" value="5"/>
</dbReference>
<dbReference type="InterPro" id="IPR036855">
    <property type="entry name" value="Znf_CCCH_sf"/>
</dbReference>
<organism evidence="7 8">
    <name type="scientific">Jimgerdemannia flammicorona</name>
    <dbReference type="NCBI Taxonomy" id="994334"/>
    <lineage>
        <taxon>Eukaryota</taxon>
        <taxon>Fungi</taxon>
        <taxon>Fungi incertae sedis</taxon>
        <taxon>Mucoromycota</taxon>
        <taxon>Mucoromycotina</taxon>
        <taxon>Endogonomycetes</taxon>
        <taxon>Endogonales</taxon>
        <taxon>Endogonaceae</taxon>
        <taxon>Jimgerdemannia</taxon>
    </lineage>
</organism>
<feature type="region of interest" description="Disordered" evidence="5">
    <location>
        <begin position="82"/>
        <end position="112"/>
    </location>
</feature>
<feature type="zinc finger region" description="C3H1-type" evidence="4">
    <location>
        <begin position="337"/>
        <end position="365"/>
    </location>
</feature>
<name>A0A433DKB9_9FUNG</name>
<keyword evidence="1 4" id="KW-0479">Metal-binding</keyword>
<dbReference type="PANTHER" id="PTHR46156:SF1">
    <property type="entry name" value="ZINC FINGER CCCH DOMAIN-CONTAINING PROTEIN 3"/>
    <property type="match status" value="1"/>
</dbReference>
<feature type="zinc finger region" description="C3H1-type" evidence="4">
    <location>
        <begin position="310"/>
        <end position="336"/>
    </location>
</feature>
<evidence type="ECO:0000256" key="5">
    <source>
        <dbReference type="SAM" id="MobiDB-lite"/>
    </source>
</evidence>
<evidence type="ECO:0000256" key="2">
    <source>
        <dbReference type="ARBA" id="ARBA00022771"/>
    </source>
</evidence>
<evidence type="ECO:0000259" key="6">
    <source>
        <dbReference type="PROSITE" id="PS50103"/>
    </source>
</evidence>
<comment type="caution">
    <text evidence="7">The sequence shown here is derived from an EMBL/GenBank/DDBJ whole genome shotgun (WGS) entry which is preliminary data.</text>
</comment>
<keyword evidence="2 4" id="KW-0863">Zinc-finger</keyword>
<keyword evidence="3 4" id="KW-0862">Zinc</keyword>
<feature type="region of interest" description="Disordered" evidence="5">
    <location>
        <begin position="459"/>
        <end position="539"/>
    </location>
</feature>
<evidence type="ECO:0000256" key="1">
    <source>
        <dbReference type="ARBA" id="ARBA00022723"/>
    </source>
</evidence>
<feature type="domain" description="C3H1-type" evidence="6">
    <location>
        <begin position="310"/>
        <end position="336"/>
    </location>
</feature>
<feature type="domain" description="C3H1-type" evidence="6">
    <location>
        <begin position="337"/>
        <end position="365"/>
    </location>
</feature>
<evidence type="ECO:0000313" key="7">
    <source>
        <dbReference type="EMBL" id="RUP51342.1"/>
    </source>
</evidence>
<reference evidence="7 8" key="1">
    <citation type="journal article" date="2018" name="New Phytol.">
        <title>Phylogenomics of Endogonaceae and evolution of mycorrhizas within Mucoromycota.</title>
        <authorList>
            <person name="Chang Y."/>
            <person name="Desiro A."/>
            <person name="Na H."/>
            <person name="Sandor L."/>
            <person name="Lipzen A."/>
            <person name="Clum A."/>
            <person name="Barry K."/>
            <person name="Grigoriev I.V."/>
            <person name="Martin F.M."/>
            <person name="Stajich J.E."/>
            <person name="Smith M.E."/>
            <person name="Bonito G."/>
            <person name="Spatafora J.W."/>
        </authorList>
    </citation>
    <scope>NUCLEOTIDE SEQUENCE [LARGE SCALE GENOMIC DNA]</scope>
    <source>
        <strain evidence="7 8">GMNB39</strain>
    </source>
</reference>
<dbReference type="InterPro" id="IPR000571">
    <property type="entry name" value="Znf_CCCH"/>
</dbReference>
<dbReference type="SUPFAM" id="SSF90229">
    <property type="entry name" value="CCCH zinc finger"/>
    <property type="match status" value="1"/>
</dbReference>
<sequence>MASNAELLAQIAQLAGAINKHKIHSAGHPVGRPYQPPYSTTYRPPAPTYSSAKTYHPNGLPLKQTAAKYPVLSANKKLVLNGGNKTQPLSSSSHPSVLTATTSPTPTPPPITPASIPQPPKMTTGSHHKTLILNGKQPVRNPISVTGKRIYIKGVPFVADQSGRKLIREGVDLSPSTPVREPSTSTIFTPKRLQVEGVEYVRTKSGNLVRIELVRKRLLEIAEKRKSASTLAALRRDKNKNLVLGQSLVHSVSSSAAPRRSARSTTGKCKRGPACPYIHDPARRFLCRRFLQGTCPLTTETCPLSHAPTPHTMATCQHFQHGACKRVNCPFPHVRVNRSAPVCRAFALQGYCGLGLECRKRHVWCCPDFADTGKCPNVRCRLPHVGSKGQDKATVVAHSSKRKSSDVDVEVELASEKRRKVDGEEDDDGFLRFDNFIDDDWKKAFGAAEDADEELMIVPDFTTDVTSQEDSEDSEEDDEVECVEEEVGDDIDDLEDHEETEDDGDESDLESVESDALDEESQRGEELAEEEDHFPVDTD</sequence>
<dbReference type="OrthoDB" id="410307at2759"/>
<dbReference type="Proteomes" id="UP000268093">
    <property type="component" value="Unassembled WGS sequence"/>
</dbReference>
<feature type="compositionally biased region" description="Acidic residues" evidence="5">
    <location>
        <begin position="467"/>
        <end position="519"/>
    </location>
</feature>
<dbReference type="AlphaFoldDB" id="A0A433DKB9"/>
<proteinExistence type="predicted"/>
<dbReference type="GO" id="GO:0005634">
    <property type="term" value="C:nucleus"/>
    <property type="evidence" value="ECO:0007669"/>
    <property type="project" value="TreeGrafter"/>
</dbReference>
<evidence type="ECO:0000313" key="8">
    <source>
        <dbReference type="Proteomes" id="UP000268093"/>
    </source>
</evidence>
<gene>
    <name evidence="7" type="ORF">BC936DRAFT_148648</name>
</gene>
<dbReference type="GO" id="GO:0008270">
    <property type="term" value="F:zinc ion binding"/>
    <property type="evidence" value="ECO:0007669"/>
    <property type="project" value="UniProtKB-KW"/>
</dbReference>
<keyword evidence="8" id="KW-1185">Reference proteome</keyword>
<protein>
    <recommendedName>
        <fullName evidence="6">C3H1-type domain-containing protein</fullName>
    </recommendedName>
</protein>